<feature type="transmembrane region" description="Helical" evidence="8">
    <location>
        <begin position="234"/>
        <end position="254"/>
    </location>
</feature>
<dbReference type="RefSeq" id="XP_019642251.1">
    <property type="nucleotide sequence ID" value="XM_019786692.1"/>
</dbReference>
<feature type="transmembrane region" description="Helical" evidence="8">
    <location>
        <begin position="199"/>
        <end position="222"/>
    </location>
</feature>
<feature type="transmembrane region" description="Helical" evidence="8">
    <location>
        <begin position="301"/>
        <end position="318"/>
    </location>
</feature>
<evidence type="ECO:0000256" key="8">
    <source>
        <dbReference type="SAM" id="Phobius"/>
    </source>
</evidence>
<evidence type="ECO:0000256" key="2">
    <source>
        <dbReference type="ARBA" id="ARBA00009976"/>
    </source>
</evidence>
<keyword evidence="5 8" id="KW-1133">Transmembrane helix</keyword>
<keyword evidence="3" id="KW-0762">Sugar transport</keyword>
<dbReference type="NCBIfam" id="TIGR00803">
    <property type="entry name" value="nst"/>
    <property type="match status" value="1"/>
</dbReference>
<comment type="subcellular location">
    <subcellularLocation>
        <location evidence="1">Golgi apparatus membrane</location>
        <topology evidence="1">Multi-pass membrane protein</topology>
    </subcellularLocation>
</comment>
<dbReference type="InterPro" id="IPR037185">
    <property type="entry name" value="EmrE-like"/>
</dbReference>
<dbReference type="Proteomes" id="UP000515135">
    <property type="component" value="Unplaced"/>
</dbReference>
<evidence type="ECO:0000256" key="7">
    <source>
        <dbReference type="SAM" id="MobiDB-lite"/>
    </source>
</evidence>
<dbReference type="KEGG" id="bbel:109483654"/>
<keyword evidence="4 8" id="KW-0812">Transmembrane</keyword>
<feature type="region of interest" description="Disordered" evidence="7">
    <location>
        <begin position="1"/>
        <end position="27"/>
    </location>
</feature>
<feature type="transmembrane region" description="Helical" evidence="8">
    <location>
        <begin position="66"/>
        <end position="88"/>
    </location>
</feature>
<dbReference type="PIRSF" id="PIRSF005799">
    <property type="entry name" value="UDP-gal_transpt"/>
    <property type="match status" value="1"/>
</dbReference>
<proteinExistence type="inferred from homology"/>
<feature type="transmembrane region" description="Helical" evidence="8">
    <location>
        <begin position="324"/>
        <end position="343"/>
    </location>
</feature>
<dbReference type="GeneID" id="109483654"/>
<reference evidence="10" key="1">
    <citation type="submission" date="2025-08" db="UniProtKB">
        <authorList>
            <consortium name="RefSeq"/>
        </authorList>
    </citation>
    <scope>IDENTIFICATION</scope>
    <source>
        <tissue evidence="10">Gonad</tissue>
    </source>
</reference>
<dbReference type="GO" id="GO:0000139">
    <property type="term" value="C:Golgi membrane"/>
    <property type="evidence" value="ECO:0007669"/>
    <property type="project" value="UniProtKB-SubCell"/>
</dbReference>
<feature type="transmembrane region" description="Helical" evidence="8">
    <location>
        <begin position="266"/>
        <end position="289"/>
    </location>
</feature>
<keyword evidence="9" id="KW-1185">Reference proteome</keyword>
<evidence type="ECO:0000256" key="1">
    <source>
        <dbReference type="ARBA" id="ARBA00004653"/>
    </source>
</evidence>
<organism evidence="9 10">
    <name type="scientific">Branchiostoma belcheri</name>
    <name type="common">Amphioxus</name>
    <dbReference type="NCBI Taxonomy" id="7741"/>
    <lineage>
        <taxon>Eukaryota</taxon>
        <taxon>Metazoa</taxon>
        <taxon>Chordata</taxon>
        <taxon>Cephalochordata</taxon>
        <taxon>Leptocardii</taxon>
        <taxon>Amphioxiformes</taxon>
        <taxon>Branchiostomatidae</taxon>
        <taxon>Branchiostoma</taxon>
    </lineage>
</organism>
<name>A0A6P5AJR9_BRABE</name>
<evidence type="ECO:0000256" key="6">
    <source>
        <dbReference type="ARBA" id="ARBA00023136"/>
    </source>
</evidence>
<dbReference type="AlphaFoldDB" id="A0A6P5AJR9"/>
<evidence type="ECO:0000256" key="3">
    <source>
        <dbReference type="ARBA" id="ARBA00022597"/>
    </source>
</evidence>
<keyword evidence="3" id="KW-0813">Transport</keyword>
<comment type="similarity">
    <text evidence="2">Belongs to the nucleotide-sugar transporter family. SLC35A subfamily.</text>
</comment>
<dbReference type="PANTHER" id="PTHR10231">
    <property type="entry name" value="NUCLEOTIDE-SUGAR TRANSMEMBRANE TRANSPORTER"/>
    <property type="match status" value="1"/>
</dbReference>
<dbReference type="Pfam" id="PF04142">
    <property type="entry name" value="Nuc_sug_transp"/>
    <property type="match status" value="1"/>
</dbReference>
<evidence type="ECO:0000256" key="4">
    <source>
        <dbReference type="ARBA" id="ARBA00022692"/>
    </source>
</evidence>
<dbReference type="GO" id="GO:0015165">
    <property type="term" value="F:pyrimidine nucleotide-sugar transmembrane transporter activity"/>
    <property type="evidence" value="ECO:0007669"/>
    <property type="project" value="InterPro"/>
</dbReference>
<sequence>MADSTKHAAANSDSGSGEAGKASDGSTKKEGASVIFKLYCLAVLTVMAASYTVLMRYTRTVEGVRYYSTTTVFVTECAKMFFTLCILLKEHKGSIRKVSQELKGNIIGKPTEMLKMSVPSIVYAIQNNMTFIGLSNLDAATYQVTYQMKIPCTALLSVMMLGRSLGGMQWIAVFVLTGGVILVQGIGGEAVSHTSGTDGNYVVGLTALTIAVFCSGFAGVYFEKLLKGSDTSLWVRNVQMYSWGMLSAFMGVVMHDWQNVRENGFLYGYTPLVWLVVLLGSGGGIYTSIVVKYTDNIMKGFAAAAAIVLSTIASIMFMGLVVGWMFVLGASLVIAAIFMYGLPKTNTERLPTKKGGTTQNV</sequence>
<feature type="transmembrane region" description="Helical" evidence="8">
    <location>
        <begin position="34"/>
        <end position="54"/>
    </location>
</feature>
<evidence type="ECO:0000313" key="9">
    <source>
        <dbReference type="Proteomes" id="UP000515135"/>
    </source>
</evidence>
<dbReference type="InterPro" id="IPR007271">
    <property type="entry name" value="Nuc_sug_transpt"/>
</dbReference>
<accession>A0A6P5AJR9</accession>
<evidence type="ECO:0000256" key="5">
    <source>
        <dbReference type="ARBA" id="ARBA00022989"/>
    </source>
</evidence>
<keyword evidence="6 8" id="KW-0472">Membrane</keyword>
<protein>
    <submittedName>
        <fullName evidence="10">CMP-sialic acid transporter-like isoform X1</fullName>
    </submittedName>
</protein>
<gene>
    <name evidence="10" type="primary">LOC109483654</name>
</gene>
<feature type="transmembrane region" description="Helical" evidence="8">
    <location>
        <begin position="167"/>
        <end position="187"/>
    </location>
</feature>
<dbReference type="OrthoDB" id="408493at2759"/>
<dbReference type="SUPFAM" id="SSF103481">
    <property type="entry name" value="Multidrug resistance efflux transporter EmrE"/>
    <property type="match status" value="1"/>
</dbReference>
<evidence type="ECO:0000313" key="10">
    <source>
        <dbReference type="RefSeq" id="XP_019642251.1"/>
    </source>
</evidence>